<reference evidence="5 6" key="1">
    <citation type="submission" date="2019-03" db="EMBL/GenBank/DDBJ databases">
        <title>Genomic Encyclopedia of Type Strains, Phase IV (KMG-IV): sequencing the most valuable type-strain genomes for metagenomic binning, comparative biology and taxonomic classification.</title>
        <authorList>
            <person name="Goeker M."/>
        </authorList>
    </citation>
    <scope>NUCLEOTIDE SEQUENCE [LARGE SCALE GENOMIC DNA]</scope>
    <source>
        <strain evidence="5 6">DSM 103923</strain>
    </source>
</reference>
<sequence>MPTLVLAPDAFKGCLSAPAVAEAMASGFKRVWPDARILARPMADGGEGTLDAVLAASAGRRLTARVQGADGRPIEVPYGLVHGADGPTAVLEAAAVVGLPMAGAEPVASRSTVGLGQLLRHCLEAGHTRFLIGLGGSSTNDGGSGLLAALGVRLLDAHGHTVAPTPAGLADLARVDFSGLDPRLKQCRLTLMTDVQNPLCGPLGATAVFGPQKGVAPDAIGLVDARLRHWAELGDAWAGAAISERPGAGSAGGLGYALQLLGASHRAGAEVVAELAGLDAALQGADWAITGEGRSDAQTLLGKVPLVVARHARAAGVPVSLLSGAFERAALAELAPHFDGCFALPDGPMPLEAALAGAHGLLADRAEQLARVLAACGKLSRT</sequence>
<dbReference type="Proteomes" id="UP000295135">
    <property type="component" value="Unassembled WGS sequence"/>
</dbReference>
<dbReference type="PANTHER" id="PTHR21599">
    <property type="entry name" value="GLYCERATE KINASE"/>
    <property type="match status" value="1"/>
</dbReference>
<dbReference type="GO" id="GO:0008887">
    <property type="term" value="F:glycerate kinase activity"/>
    <property type="evidence" value="ECO:0007669"/>
    <property type="project" value="UniProtKB-UniRule"/>
</dbReference>
<dbReference type="EMBL" id="SLZY01000008">
    <property type="protein sequence ID" value="TCS71686.1"/>
    <property type="molecule type" value="Genomic_DNA"/>
</dbReference>
<dbReference type="AlphaFoldDB" id="A0A4R3JUX2"/>
<gene>
    <name evidence="5" type="ORF">EDC61_10829</name>
</gene>
<dbReference type="InterPro" id="IPR004381">
    <property type="entry name" value="Glycerate_kinase"/>
</dbReference>
<comment type="similarity">
    <text evidence="1 4">Belongs to the glycerate kinase type-1 family.</text>
</comment>
<dbReference type="Gene3D" id="3.40.50.10350">
    <property type="entry name" value="Glycerate kinase, domain 1"/>
    <property type="match status" value="1"/>
</dbReference>
<evidence type="ECO:0000256" key="2">
    <source>
        <dbReference type="ARBA" id="ARBA00022679"/>
    </source>
</evidence>
<evidence type="ECO:0000256" key="1">
    <source>
        <dbReference type="ARBA" id="ARBA00006284"/>
    </source>
</evidence>
<protein>
    <submittedName>
        <fullName evidence="5">Glycerate kinase</fullName>
    </submittedName>
</protein>
<dbReference type="Pfam" id="PF02595">
    <property type="entry name" value="Gly_kinase"/>
    <property type="match status" value="1"/>
</dbReference>
<evidence type="ECO:0000256" key="4">
    <source>
        <dbReference type="PIRNR" id="PIRNR006078"/>
    </source>
</evidence>
<dbReference type="SUPFAM" id="SSF110738">
    <property type="entry name" value="Glycerate kinase I"/>
    <property type="match status" value="1"/>
</dbReference>
<dbReference type="OrthoDB" id="9774290at2"/>
<accession>A0A4R3JUX2</accession>
<dbReference type="GO" id="GO:0031388">
    <property type="term" value="P:organic acid phosphorylation"/>
    <property type="evidence" value="ECO:0007669"/>
    <property type="project" value="UniProtKB-UniRule"/>
</dbReference>
<dbReference type="InterPro" id="IPR036129">
    <property type="entry name" value="Glycerate_kinase_sf"/>
</dbReference>
<evidence type="ECO:0000313" key="6">
    <source>
        <dbReference type="Proteomes" id="UP000295135"/>
    </source>
</evidence>
<dbReference type="PIRSF" id="PIRSF006078">
    <property type="entry name" value="GlxK"/>
    <property type="match status" value="1"/>
</dbReference>
<evidence type="ECO:0000313" key="5">
    <source>
        <dbReference type="EMBL" id="TCS71686.1"/>
    </source>
</evidence>
<evidence type="ECO:0000256" key="3">
    <source>
        <dbReference type="ARBA" id="ARBA00022777"/>
    </source>
</evidence>
<dbReference type="NCBIfam" id="TIGR00045">
    <property type="entry name" value="glycerate kinase"/>
    <property type="match status" value="1"/>
</dbReference>
<keyword evidence="6" id="KW-1185">Reference proteome</keyword>
<name>A0A4R3JUX2_9PROT</name>
<organism evidence="5 6">
    <name type="scientific">Sulfuritortus calidifontis</name>
    <dbReference type="NCBI Taxonomy" id="1914471"/>
    <lineage>
        <taxon>Bacteria</taxon>
        <taxon>Pseudomonadati</taxon>
        <taxon>Pseudomonadota</taxon>
        <taxon>Betaproteobacteria</taxon>
        <taxon>Nitrosomonadales</taxon>
        <taxon>Thiobacillaceae</taxon>
        <taxon>Sulfuritortus</taxon>
    </lineage>
</organism>
<proteinExistence type="inferred from homology"/>
<keyword evidence="3 4" id="KW-0418">Kinase</keyword>
<dbReference type="Gene3D" id="3.90.1510.10">
    <property type="entry name" value="Glycerate kinase, domain 2"/>
    <property type="match status" value="1"/>
</dbReference>
<dbReference type="PANTHER" id="PTHR21599:SF0">
    <property type="entry name" value="GLYCERATE KINASE"/>
    <property type="match status" value="1"/>
</dbReference>
<keyword evidence="2 4" id="KW-0808">Transferase</keyword>
<dbReference type="RefSeq" id="WP_126460365.1">
    <property type="nucleotide sequence ID" value="NZ_AP018721.1"/>
</dbReference>
<dbReference type="InterPro" id="IPR018193">
    <property type="entry name" value="Glyc_kinase_flavodox-like_fold"/>
</dbReference>
<comment type="caution">
    <text evidence="5">The sequence shown here is derived from an EMBL/GenBank/DDBJ whole genome shotgun (WGS) entry which is preliminary data.</text>
</comment>
<dbReference type="InterPro" id="IPR018197">
    <property type="entry name" value="Glycerate_kinase_RE-like"/>
</dbReference>